<comment type="similarity">
    <text evidence="2">Belongs to the glycosyltransferase 2 family.</text>
</comment>
<evidence type="ECO:0000256" key="2">
    <source>
        <dbReference type="ARBA" id="ARBA00006739"/>
    </source>
</evidence>
<evidence type="ECO:0000256" key="4">
    <source>
        <dbReference type="ARBA" id="ARBA00022679"/>
    </source>
</evidence>
<dbReference type="PANTHER" id="PTHR43179">
    <property type="entry name" value="RHAMNOSYLTRANSFERASE WBBL"/>
    <property type="match status" value="1"/>
</dbReference>
<dbReference type="Pfam" id="PF00535">
    <property type="entry name" value="Glycos_transf_2"/>
    <property type="match status" value="1"/>
</dbReference>
<feature type="domain" description="Glycosyltransferase 2-like" evidence="6">
    <location>
        <begin position="31"/>
        <end position="149"/>
    </location>
</feature>
<keyword evidence="3" id="KW-0328">Glycosyltransferase</keyword>
<dbReference type="PANTHER" id="PTHR43179:SF12">
    <property type="entry name" value="GALACTOFURANOSYLTRANSFERASE GLFT2"/>
    <property type="match status" value="1"/>
</dbReference>
<comment type="pathway">
    <text evidence="1">Cell wall biogenesis; cell wall polysaccharide biosynthesis.</text>
</comment>
<evidence type="ECO:0000313" key="8">
    <source>
        <dbReference type="Proteomes" id="UP001500945"/>
    </source>
</evidence>
<dbReference type="Gene3D" id="3.90.550.10">
    <property type="entry name" value="Spore Coat Polysaccharide Biosynthesis Protein SpsA, Chain A"/>
    <property type="match status" value="1"/>
</dbReference>
<evidence type="ECO:0000256" key="3">
    <source>
        <dbReference type="ARBA" id="ARBA00022676"/>
    </source>
</evidence>
<dbReference type="SUPFAM" id="SSF53448">
    <property type="entry name" value="Nucleotide-diphospho-sugar transferases"/>
    <property type="match status" value="1"/>
</dbReference>
<evidence type="ECO:0000259" key="6">
    <source>
        <dbReference type="Pfam" id="PF00535"/>
    </source>
</evidence>
<comment type="caution">
    <text evidence="7">The sequence shown here is derived from an EMBL/GenBank/DDBJ whole genome shotgun (WGS) entry which is preliminary data.</text>
</comment>
<accession>A0ABP8KJH0</accession>
<dbReference type="InterPro" id="IPR029044">
    <property type="entry name" value="Nucleotide-diphossugar_trans"/>
</dbReference>
<dbReference type="InterPro" id="IPR001173">
    <property type="entry name" value="Glyco_trans_2-like"/>
</dbReference>
<dbReference type="Proteomes" id="UP001500945">
    <property type="component" value="Unassembled WGS sequence"/>
</dbReference>
<organism evidence="7 8">
    <name type="scientific">Fodinibacter luteus</name>
    <dbReference type="NCBI Taxonomy" id="552064"/>
    <lineage>
        <taxon>Bacteria</taxon>
        <taxon>Bacillati</taxon>
        <taxon>Actinomycetota</taxon>
        <taxon>Actinomycetes</taxon>
        <taxon>Micrococcales</taxon>
        <taxon>Intrasporangiaceae</taxon>
        <taxon>Fodinibacter (ex Wang et al. 2009)</taxon>
    </lineage>
</organism>
<evidence type="ECO:0000313" key="7">
    <source>
        <dbReference type="EMBL" id="GAA4408642.1"/>
    </source>
</evidence>
<name>A0ABP8KJH0_9MICO</name>
<keyword evidence="8" id="KW-1185">Reference proteome</keyword>
<sequence length="332" mass="35920">MFGQEPPSSDPRVSVTPAIDPQRNLLNSVCAVVVHHRRFPDVLQTVKAVISAGVRAESVVVVDNSEDKGIRSALNRTSEGWHVHSMRNRGYGAAVNRGVSVTSGSKVVLVLTHEALIDAASLHTMVAALGEDPRIAAVGPGRLTTSAGRIWSEGGELTRLLRLPRHILDGPSSAAAVRDVDWLDGACVAYRIEALESQPFREDFFLYFEETELHCRLRANGWRVVTALQASAHQHSAGMPAYWASRNVVLFQGAHGTALSRILAPPYFLLRAMAIAAKGREWDNVAAGVRGLLAGYAALRRTKQPVEPGAERVAGYSPGWEERPTAARDTAT</sequence>
<feature type="compositionally biased region" description="Basic and acidic residues" evidence="5">
    <location>
        <begin position="320"/>
        <end position="332"/>
    </location>
</feature>
<keyword evidence="4" id="KW-0808">Transferase</keyword>
<dbReference type="RefSeq" id="WP_345206733.1">
    <property type="nucleotide sequence ID" value="NZ_BAABGM010000015.1"/>
</dbReference>
<dbReference type="EMBL" id="BAABGM010000015">
    <property type="protein sequence ID" value="GAA4408642.1"/>
    <property type="molecule type" value="Genomic_DNA"/>
</dbReference>
<gene>
    <name evidence="7" type="ORF">GCM10023168_26350</name>
</gene>
<feature type="region of interest" description="Disordered" evidence="5">
    <location>
        <begin position="307"/>
        <end position="332"/>
    </location>
</feature>
<protein>
    <recommendedName>
        <fullName evidence="6">Glycosyltransferase 2-like domain-containing protein</fullName>
    </recommendedName>
</protein>
<evidence type="ECO:0000256" key="1">
    <source>
        <dbReference type="ARBA" id="ARBA00004776"/>
    </source>
</evidence>
<reference evidence="8" key="1">
    <citation type="journal article" date="2019" name="Int. J. Syst. Evol. Microbiol.">
        <title>The Global Catalogue of Microorganisms (GCM) 10K type strain sequencing project: providing services to taxonomists for standard genome sequencing and annotation.</title>
        <authorList>
            <consortium name="The Broad Institute Genomics Platform"/>
            <consortium name="The Broad Institute Genome Sequencing Center for Infectious Disease"/>
            <person name="Wu L."/>
            <person name="Ma J."/>
        </authorList>
    </citation>
    <scope>NUCLEOTIDE SEQUENCE [LARGE SCALE GENOMIC DNA]</scope>
    <source>
        <strain evidence="8">JCM 17809</strain>
    </source>
</reference>
<proteinExistence type="inferred from homology"/>
<evidence type="ECO:0000256" key="5">
    <source>
        <dbReference type="SAM" id="MobiDB-lite"/>
    </source>
</evidence>